<evidence type="ECO:0000256" key="1">
    <source>
        <dbReference type="SAM" id="MobiDB-lite"/>
    </source>
</evidence>
<dbReference type="AlphaFoldDB" id="A0A0B7B3M4"/>
<dbReference type="EMBL" id="HACG01039870">
    <property type="protein sequence ID" value="CEK86735.1"/>
    <property type="molecule type" value="Transcribed_RNA"/>
</dbReference>
<protein>
    <submittedName>
        <fullName evidence="2">Uncharacterized protein</fullName>
    </submittedName>
</protein>
<evidence type="ECO:0000313" key="2">
    <source>
        <dbReference type="EMBL" id="CEK86735.1"/>
    </source>
</evidence>
<gene>
    <name evidence="2" type="primary">ORF155426</name>
</gene>
<name>A0A0B7B3M4_9EUPU</name>
<accession>A0A0B7B3M4</accession>
<organism evidence="2">
    <name type="scientific">Arion vulgaris</name>
    <dbReference type="NCBI Taxonomy" id="1028688"/>
    <lineage>
        <taxon>Eukaryota</taxon>
        <taxon>Metazoa</taxon>
        <taxon>Spiralia</taxon>
        <taxon>Lophotrochozoa</taxon>
        <taxon>Mollusca</taxon>
        <taxon>Gastropoda</taxon>
        <taxon>Heterobranchia</taxon>
        <taxon>Euthyneura</taxon>
        <taxon>Panpulmonata</taxon>
        <taxon>Eupulmonata</taxon>
        <taxon>Stylommatophora</taxon>
        <taxon>Helicina</taxon>
        <taxon>Arionoidea</taxon>
        <taxon>Arionidae</taxon>
        <taxon>Arion</taxon>
    </lineage>
</organism>
<reference evidence="2" key="1">
    <citation type="submission" date="2014-12" db="EMBL/GenBank/DDBJ databases">
        <title>Insight into the proteome of Arion vulgaris.</title>
        <authorList>
            <person name="Aradska J."/>
            <person name="Bulat T."/>
            <person name="Smidak R."/>
            <person name="Sarate P."/>
            <person name="Gangsoo J."/>
            <person name="Sialana F."/>
            <person name="Bilban M."/>
            <person name="Lubec G."/>
        </authorList>
    </citation>
    <scope>NUCLEOTIDE SEQUENCE</scope>
    <source>
        <tissue evidence="2">Skin</tissue>
    </source>
</reference>
<feature type="region of interest" description="Disordered" evidence="1">
    <location>
        <begin position="160"/>
        <end position="194"/>
    </location>
</feature>
<proteinExistence type="predicted"/>
<sequence length="194" mass="22171">MAEQDLKTLTCEQATALNKTVKSDISKYLILLEENLKPNKGTLFECPHSKEMGDDVTKLISILELMKDHLMSHMYDNSLKRGTRGRQEGVPDYNLDLLKLNRGDSGISITSQEFSRPPSKNEGCAENSCTVCQKHDNKNTEDRNSFNDVYINHNKIHETDLKTRYSSEDDSMQEKHSKDNSSEKKTDNNKHCDK</sequence>